<protein>
    <submittedName>
        <fullName evidence="2">Uncharacterized protein</fullName>
    </submittedName>
</protein>
<sequence>AQASADGRDAAGHPVAQGGVAQAAGVPVRGGWDRCLRCGPGARGADPRRVRRLPEGAGHAVAHGRSRLM</sequence>
<feature type="non-terminal residue" evidence="2">
    <location>
        <position position="69"/>
    </location>
</feature>
<evidence type="ECO:0000256" key="1">
    <source>
        <dbReference type="SAM" id="MobiDB-lite"/>
    </source>
</evidence>
<name>A0A6J4UB09_9BACT</name>
<feature type="region of interest" description="Disordered" evidence="1">
    <location>
        <begin position="40"/>
        <end position="69"/>
    </location>
</feature>
<proteinExistence type="predicted"/>
<feature type="compositionally biased region" description="Basic and acidic residues" evidence="1">
    <location>
        <begin position="45"/>
        <end position="54"/>
    </location>
</feature>
<accession>A0A6J4UB09</accession>
<reference evidence="2" key="1">
    <citation type="submission" date="2020-02" db="EMBL/GenBank/DDBJ databases">
        <authorList>
            <person name="Meier V. D."/>
        </authorList>
    </citation>
    <scope>NUCLEOTIDE SEQUENCE</scope>
    <source>
        <strain evidence="2">AVDCRST_MAG88</strain>
    </source>
</reference>
<feature type="compositionally biased region" description="Low complexity" evidence="1">
    <location>
        <begin position="12"/>
        <end position="24"/>
    </location>
</feature>
<feature type="compositionally biased region" description="Basic and acidic residues" evidence="1">
    <location>
        <begin position="1"/>
        <end position="11"/>
    </location>
</feature>
<feature type="region of interest" description="Disordered" evidence="1">
    <location>
        <begin position="1"/>
        <end position="24"/>
    </location>
</feature>
<organism evidence="2">
    <name type="scientific">uncultured Thermomicrobiales bacterium</name>
    <dbReference type="NCBI Taxonomy" id="1645740"/>
    <lineage>
        <taxon>Bacteria</taxon>
        <taxon>Pseudomonadati</taxon>
        <taxon>Thermomicrobiota</taxon>
        <taxon>Thermomicrobia</taxon>
        <taxon>Thermomicrobiales</taxon>
        <taxon>environmental samples</taxon>
    </lineage>
</organism>
<evidence type="ECO:0000313" key="2">
    <source>
        <dbReference type="EMBL" id="CAA9543436.1"/>
    </source>
</evidence>
<dbReference type="AlphaFoldDB" id="A0A6J4UB09"/>
<dbReference type="EMBL" id="CADCWM010000066">
    <property type="protein sequence ID" value="CAA9543436.1"/>
    <property type="molecule type" value="Genomic_DNA"/>
</dbReference>
<feature type="non-terminal residue" evidence="2">
    <location>
        <position position="1"/>
    </location>
</feature>
<gene>
    <name evidence="2" type="ORF">AVDCRST_MAG88-205</name>
</gene>